<evidence type="ECO:0000256" key="7">
    <source>
        <dbReference type="SAM" id="MobiDB-lite"/>
    </source>
</evidence>
<dbReference type="GO" id="GO:0005829">
    <property type="term" value="C:cytosol"/>
    <property type="evidence" value="ECO:0007669"/>
    <property type="project" value="TreeGrafter"/>
</dbReference>
<dbReference type="GO" id="GO:0005524">
    <property type="term" value="F:ATP binding"/>
    <property type="evidence" value="ECO:0007669"/>
    <property type="project" value="UniProtKB-KW"/>
</dbReference>
<dbReference type="Proteomes" id="UP000005801">
    <property type="component" value="Unassembled WGS sequence"/>
</dbReference>
<comment type="similarity">
    <text evidence="2">Belongs to the PhoH family.</text>
</comment>
<dbReference type="FunFam" id="3.40.50.300:FF:000013">
    <property type="entry name" value="PhoH family ATPase"/>
    <property type="match status" value="1"/>
</dbReference>
<keyword evidence="10" id="KW-1185">Reference proteome</keyword>
<dbReference type="PANTHER" id="PTHR30473">
    <property type="entry name" value="PROTEIN PHOH"/>
    <property type="match status" value="1"/>
</dbReference>
<organism evidence="9 10">
    <name type="scientific">Plesiocystis pacifica SIR-1</name>
    <dbReference type="NCBI Taxonomy" id="391625"/>
    <lineage>
        <taxon>Bacteria</taxon>
        <taxon>Pseudomonadati</taxon>
        <taxon>Myxococcota</taxon>
        <taxon>Polyangia</taxon>
        <taxon>Nannocystales</taxon>
        <taxon>Nannocystaceae</taxon>
        <taxon>Plesiocystis</taxon>
    </lineage>
</organism>
<dbReference type="eggNOG" id="COG1702">
    <property type="taxonomic scope" value="Bacteria"/>
</dbReference>
<evidence type="ECO:0000313" key="10">
    <source>
        <dbReference type="Proteomes" id="UP000005801"/>
    </source>
</evidence>
<dbReference type="SUPFAM" id="SSF52540">
    <property type="entry name" value="P-loop containing nucleoside triphosphate hydrolases"/>
    <property type="match status" value="1"/>
</dbReference>
<sequence>MFNDQRALQLVFGSPSASKRVIAELERGTGVRLHIRGTEIALEGNSDNFALVERLLHQMVALARTGRPMVPTDIGRGLEILMEDPETKLTKVFDDVVVNKANGKPIAPRSLAQKRYVDAMRRNNLVFGVGPAGTGKTFLAVAMAVRRLIDKQVRRIILSRPAIEAGENLGFLPGTLEEKVSPYMRPLYDGLYDMLDGVKVQRLMEQGVIEVAPLAYMRGRTLNDAFVILDEAQNTTREQMKMMLTRLGMGTFAVVTGDPSQKDLHGREKSGLNHALRVLSGIPSVSVCKFTGNDVMRHPLVQDIVRAYEHDERERAERREERRAAERNANRG</sequence>
<dbReference type="Gene3D" id="3.40.50.300">
    <property type="entry name" value="P-loop containing nucleotide triphosphate hydrolases"/>
    <property type="match status" value="1"/>
</dbReference>
<dbReference type="EMBL" id="ABCS01000023">
    <property type="protein sequence ID" value="EDM79100.1"/>
    <property type="molecule type" value="Genomic_DNA"/>
</dbReference>
<name>A6G508_9BACT</name>
<evidence type="ECO:0000259" key="8">
    <source>
        <dbReference type="Pfam" id="PF02562"/>
    </source>
</evidence>
<dbReference type="InterPro" id="IPR003714">
    <property type="entry name" value="PhoH"/>
</dbReference>
<evidence type="ECO:0000256" key="6">
    <source>
        <dbReference type="ARBA" id="ARBA00039970"/>
    </source>
</evidence>
<evidence type="ECO:0000256" key="5">
    <source>
        <dbReference type="ARBA" id="ARBA00022840"/>
    </source>
</evidence>
<evidence type="ECO:0000256" key="4">
    <source>
        <dbReference type="ARBA" id="ARBA00022741"/>
    </source>
</evidence>
<keyword evidence="5" id="KW-0067">ATP-binding</keyword>
<comment type="caution">
    <text evidence="9">The sequence shown here is derived from an EMBL/GenBank/DDBJ whole genome shotgun (WGS) entry which is preliminary data.</text>
</comment>
<dbReference type="InterPro" id="IPR027417">
    <property type="entry name" value="P-loop_NTPase"/>
</dbReference>
<dbReference type="STRING" id="391625.PPSIR1_10870"/>
<keyword evidence="3" id="KW-0963">Cytoplasm</keyword>
<dbReference type="Pfam" id="PF02562">
    <property type="entry name" value="PhoH"/>
    <property type="match status" value="1"/>
</dbReference>
<gene>
    <name evidence="9" type="ORF">PPSIR1_10870</name>
</gene>
<proteinExistence type="inferred from homology"/>
<dbReference type="InterPro" id="IPR051451">
    <property type="entry name" value="PhoH2-like"/>
</dbReference>
<protein>
    <recommendedName>
        <fullName evidence="6">PhoH-like protein</fullName>
    </recommendedName>
</protein>
<evidence type="ECO:0000256" key="3">
    <source>
        <dbReference type="ARBA" id="ARBA00022490"/>
    </source>
</evidence>
<keyword evidence="4" id="KW-0547">Nucleotide-binding</keyword>
<evidence type="ECO:0000256" key="2">
    <source>
        <dbReference type="ARBA" id="ARBA00010393"/>
    </source>
</evidence>
<accession>A6G508</accession>
<evidence type="ECO:0000313" key="9">
    <source>
        <dbReference type="EMBL" id="EDM79100.1"/>
    </source>
</evidence>
<reference evidence="9 10" key="1">
    <citation type="submission" date="2007-06" db="EMBL/GenBank/DDBJ databases">
        <authorList>
            <person name="Shimkets L."/>
            <person name="Ferriera S."/>
            <person name="Johnson J."/>
            <person name="Kravitz S."/>
            <person name="Beeson K."/>
            <person name="Sutton G."/>
            <person name="Rogers Y.-H."/>
            <person name="Friedman R."/>
            <person name="Frazier M."/>
            <person name="Venter J.C."/>
        </authorList>
    </citation>
    <scope>NUCLEOTIDE SEQUENCE [LARGE SCALE GENOMIC DNA]</scope>
    <source>
        <strain evidence="9 10">SIR-1</strain>
    </source>
</reference>
<feature type="domain" description="PhoH-like protein" evidence="8">
    <location>
        <begin position="106"/>
        <end position="309"/>
    </location>
</feature>
<feature type="region of interest" description="Disordered" evidence="7">
    <location>
        <begin position="313"/>
        <end position="332"/>
    </location>
</feature>
<comment type="subcellular location">
    <subcellularLocation>
        <location evidence="1">Cytoplasm</location>
    </subcellularLocation>
</comment>
<dbReference type="AlphaFoldDB" id="A6G508"/>
<dbReference type="PANTHER" id="PTHR30473:SF1">
    <property type="entry name" value="PHOH-LIKE PROTEIN"/>
    <property type="match status" value="1"/>
</dbReference>
<evidence type="ECO:0000256" key="1">
    <source>
        <dbReference type="ARBA" id="ARBA00004496"/>
    </source>
</evidence>